<evidence type="ECO:0000256" key="6">
    <source>
        <dbReference type="ARBA" id="ARBA00023015"/>
    </source>
</evidence>
<keyword evidence="4" id="KW-0808">Transferase</keyword>
<proteinExistence type="inferred from homology"/>
<evidence type="ECO:0000256" key="2">
    <source>
        <dbReference type="ARBA" id="ARBA00008607"/>
    </source>
</evidence>
<evidence type="ECO:0000256" key="1">
    <source>
        <dbReference type="ARBA" id="ARBA00004123"/>
    </source>
</evidence>
<comment type="caution">
    <text evidence="15">The sequence shown here is derived from an EMBL/GenBank/DDBJ whole genome shotgun (WGS) entry which is preliminary data.</text>
</comment>
<dbReference type="SUPFAM" id="SSF55729">
    <property type="entry name" value="Acyl-CoA N-acyltransferases (Nat)"/>
    <property type="match status" value="1"/>
</dbReference>
<dbReference type="CDD" id="cd05509">
    <property type="entry name" value="Bromo_gcn5_like"/>
    <property type="match status" value="1"/>
</dbReference>
<evidence type="ECO:0000256" key="11">
    <source>
        <dbReference type="ARBA" id="ARBA00023315"/>
    </source>
</evidence>
<evidence type="ECO:0000256" key="12">
    <source>
        <dbReference type="PROSITE-ProRule" id="PRU00035"/>
    </source>
</evidence>
<dbReference type="InterPro" id="IPR036427">
    <property type="entry name" value="Bromodomain-like_sf"/>
</dbReference>
<dbReference type="EC" id="2.3.1.48" evidence="3"/>
<sequence>SGRAVGDCYYRECYARWKRWLLGESGRIVSASESLSGFELRACLAAYGLSLLEEWRKTVFEDCRGDLYRRLCVVCCIPTEICAHVLHECFGQRNPVQLESMLNCEFGLGFITRDRGGAAEEKAGIIEFRCLSNDRTPGRMVDLMTLKSIFSRQLPRMPREYITRLTFDRQHYSFCLVKGGRVIGGVCFRPFFQSRFVEIVFLAITSTEQVKGYGTRLMNHLKEYLRHRSFEYFLTYADNFALGYFRKQGFSTTITMSKDRWVGFIKDYDGGTLMECVINPNINYLSLGDAFVNQRKMVLKTMRLVSTPKIYSGASLWEDVSKLPEHVDPSTIPGFLENGWANYEKNTKQRAALPLNEQILKFIEQMSKHESSWPFQKPVSKQIAPDYKDYIKHPMDISLMRKNAKSKVYKSKDEFGAHLKLMFDNCRYYNGEGSTYYRLANELETAIAPAFEELIDD</sequence>
<dbReference type="InterPro" id="IPR016181">
    <property type="entry name" value="Acyl_CoA_acyltransferase"/>
</dbReference>
<evidence type="ECO:0000259" key="14">
    <source>
        <dbReference type="PROSITE" id="PS51186"/>
    </source>
</evidence>
<evidence type="ECO:0000256" key="5">
    <source>
        <dbReference type="ARBA" id="ARBA00022853"/>
    </source>
</evidence>
<dbReference type="GO" id="GO:0045944">
    <property type="term" value="P:positive regulation of transcription by RNA polymerase II"/>
    <property type="evidence" value="ECO:0007669"/>
    <property type="project" value="TreeGrafter"/>
</dbReference>
<dbReference type="InterPro" id="IPR037800">
    <property type="entry name" value="GCN5"/>
</dbReference>
<gene>
    <name evidence="15" type="ORF">GNI_078430</name>
</gene>
<dbReference type="PROSITE" id="PS00633">
    <property type="entry name" value="BROMODOMAIN_1"/>
    <property type="match status" value="1"/>
</dbReference>
<keyword evidence="16" id="KW-1185">Reference proteome</keyword>
<dbReference type="SUPFAM" id="SSF47370">
    <property type="entry name" value="Bromodomain"/>
    <property type="match status" value="1"/>
</dbReference>
<dbReference type="FunFam" id="3.40.630.30:FF:000004">
    <property type="entry name" value="Histone acetyltransferase KAT2A"/>
    <property type="match status" value="1"/>
</dbReference>
<dbReference type="GeneID" id="22912856"/>
<organism evidence="15 16">
    <name type="scientific">Gregarina niphandrodes</name>
    <name type="common">Septate eugregarine</name>
    <dbReference type="NCBI Taxonomy" id="110365"/>
    <lineage>
        <taxon>Eukaryota</taxon>
        <taxon>Sar</taxon>
        <taxon>Alveolata</taxon>
        <taxon>Apicomplexa</taxon>
        <taxon>Conoidasida</taxon>
        <taxon>Gregarinasina</taxon>
        <taxon>Eugregarinorida</taxon>
        <taxon>Gregarinidae</taxon>
        <taxon>Gregarina</taxon>
    </lineage>
</organism>
<dbReference type="EMBL" id="AFNH02000587">
    <property type="protein sequence ID" value="EZG66624.1"/>
    <property type="molecule type" value="Genomic_DNA"/>
</dbReference>
<name>A0A023B6M5_GRENI</name>
<dbReference type="OrthoDB" id="1937912at2759"/>
<dbReference type="SMART" id="SM00297">
    <property type="entry name" value="BROMO"/>
    <property type="match status" value="1"/>
</dbReference>
<keyword evidence="10" id="KW-0539">Nucleus</keyword>
<dbReference type="GO" id="GO:0000123">
    <property type="term" value="C:histone acetyltransferase complex"/>
    <property type="evidence" value="ECO:0007669"/>
    <property type="project" value="TreeGrafter"/>
</dbReference>
<feature type="non-terminal residue" evidence="15">
    <location>
        <position position="1"/>
    </location>
</feature>
<accession>A0A023B6M5</accession>
<feature type="domain" description="Bromo" evidence="13">
    <location>
        <begin position="367"/>
        <end position="437"/>
    </location>
</feature>
<comment type="subcellular location">
    <subcellularLocation>
        <location evidence="1">Nucleus</location>
    </subcellularLocation>
</comment>
<evidence type="ECO:0000313" key="15">
    <source>
        <dbReference type="EMBL" id="EZG66624.1"/>
    </source>
</evidence>
<evidence type="ECO:0000256" key="9">
    <source>
        <dbReference type="ARBA" id="ARBA00023163"/>
    </source>
</evidence>
<keyword evidence="8" id="KW-0010">Activator</keyword>
<dbReference type="PANTHER" id="PTHR45750:SF3">
    <property type="entry name" value="HISTONE ACETYLTRANSFERASE"/>
    <property type="match status" value="1"/>
</dbReference>
<dbReference type="InterPro" id="IPR001487">
    <property type="entry name" value="Bromodomain"/>
</dbReference>
<dbReference type="GO" id="GO:0005634">
    <property type="term" value="C:nucleus"/>
    <property type="evidence" value="ECO:0007669"/>
    <property type="project" value="UniProtKB-SubCell"/>
</dbReference>
<comment type="similarity">
    <text evidence="2">Belongs to the acetyltransferase family. GCN5 subfamily.</text>
</comment>
<keyword evidence="6" id="KW-0805">Transcription regulation</keyword>
<dbReference type="PROSITE" id="PS50014">
    <property type="entry name" value="BROMODOMAIN_2"/>
    <property type="match status" value="1"/>
</dbReference>
<dbReference type="Gene3D" id="3.40.630.30">
    <property type="match status" value="1"/>
</dbReference>
<evidence type="ECO:0000259" key="13">
    <source>
        <dbReference type="PROSITE" id="PS50014"/>
    </source>
</evidence>
<dbReference type="VEuPathDB" id="CryptoDB:GNI_078430"/>
<dbReference type="InterPro" id="IPR000182">
    <property type="entry name" value="GNAT_dom"/>
</dbReference>
<dbReference type="OMA" id="HQPPKEW"/>
<evidence type="ECO:0000256" key="3">
    <source>
        <dbReference type="ARBA" id="ARBA00013184"/>
    </source>
</evidence>
<protein>
    <recommendedName>
        <fullName evidence="3">histone acetyltransferase</fullName>
        <ecNumber evidence="3">2.3.1.48</ecNumber>
    </recommendedName>
</protein>
<keyword evidence="7 12" id="KW-0103">Bromodomain</keyword>
<keyword evidence="9" id="KW-0804">Transcription</keyword>
<dbReference type="Proteomes" id="UP000019763">
    <property type="component" value="Unassembled WGS sequence"/>
</dbReference>
<dbReference type="InterPro" id="IPR018359">
    <property type="entry name" value="Bromodomain_CS"/>
</dbReference>
<dbReference type="PRINTS" id="PR00503">
    <property type="entry name" value="BROMODOMAIN"/>
</dbReference>
<dbReference type="PANTHER" id="PTHR45750">
    <property type="entry name" value="GH11602P"/>
    <property type="match status" value="1"/>
</dbReference>
<evidence type="ECO:0000313" key="16">
    <source>
        <dbReference type="Proteomes" id="UP000019763"/>
    </source>
</evidence>
<dbReference type="RefSeq" id="XP_011130569.1">
    <property type="nucleotide sequence ID" value="XM_011132267.1"/>
</dbReference>
<evidence type="ECO:0000256" key="7">
    <source>
        <dbReference type="ARBA" id="ARBA00023117"/>
    </source>
</evidence>
<evidence type="ECO:0000256" key="4">
    <source>
        <dbReference type="ARBA" id="ARBA00022679"/>
    </source>
</evidence>
<evidence type="ECO:0000256" key="8">
    <source>
        <dbReference type="ARBA" id="ARBA00023159"/>
    </source>
</evidence>
<dbReference type="PROSITE" id="PS51186">
    <property type="entry name" value="GNAT"/>
    <property type="match status" value="1"/>
</dbReference>
<dbReference type="Pfam" id="PF00439">
    <property type="entry name" value="Bromodomain"/>
    <property type="match status" value="1"/>
</dbReference>
<dbReference type="Pfam" id="PF00583">
    <property type="entry name" value="Acetyltransf_1"/>
    <property type="match status" value="1"/>
</dbReference>
<keyword evidence="5" id="KW-0156">Chromatin regulator</keyword>
<dbReference type="eggNOG" id="KOG1472">
    <property type="taxonomic scope" value="Eukaryota"/>
</dbReference>
<keyword evidence="11" id="KW-0012">Acyltransferase</keyword>
<reference evidence="15" key="1">
    <citation type="submission" date="2013-12" db="EMBL/GenBank/DDBJ databases">
        <authorList>
            <person name="Omoto C.K."/>
            <person name="Sibley D."/>
            <person name="Venepally P."/>
            <person name="Hadjithomas M."/>
            <person name="Karamycheva S."/>
            <person name="Brunk B."/>
            <person name="Roos D."/>
            <person name="Caler E."/>
            <person name="Lorenzi H."/>
        </authorList>
    </citation>
    <scope>NUCLEOTIDE SEQUENCE</scope>
</reference>
<dbReference type="AlphaFoldDB" id="A0A023B6M5"/>
<evidence type="ECO:0000256" key="10">
    <source>
        <dbReference type="ARBA" id="ARBA00023242"/>
    </source>
</evidence>
<dbReference type="Gene3D" id="1.20.920.10">
    <property type="entry name" value="Bromodomain-like"/>
    <property type="match status" value="1"/>
</dbReference>
<dbReference type="GO" id="GO:0010484">
    <property type="term" value="F:histone H3 acetyltransferase activity"/>
    <property type="evidence" value="ECO:0007669"/>
    <property type="project" value="TreeGrafter"/>
</dbReference>
<dbReference type="CDD" id="cd04301">
    <property type="entry name" value="NAT_SF"/>
    <property type="match status" value="1"/>
</dbReference>
<feature type="domain" description="N-acetyltransferase" evidence="14">
    <location>
        <begin position="126"/>
        <end position="279"/>
    </location>
</feature>